<dbReference type="Proteomes" id="UP000677265">
    <property type="component" value="Unassembled WGS sequence"/>
</dbReference>
<sequence>MKFLILPILVFIYIVYKRYFPVFGVSSGHLKDLQLDEVSLLDVRDYNESDKNQIKGATNIPIAYLERHFNEIPKRQIYLVASNFLEKNMGIRFLRKKGFKVVNYTIVKPNKFILKKNTIEKCC</sequence>
<name>A0A942SUD7_9BACI</name>
<keyword evidence="4" id="KW-1185">Reference proteome</keyword>
<dbReference type="InterPro" id="IPR036873">
    <property type="entry name" value="Rhodanese-like_dom_sf"/>
</dbReference>
<dbReference type="PROSITE" id="PS50206">
    <property type="entry name" value="RHODANESE_3"/>
    <property type="match status" value="1"/>
</dbReference>
<dbReference type="EMBL" id="JAGYPE010000001">
    <property type="protein sequence ID" value="MBS4180035.1"/>
    <property type="molecule type" value="Genomic_DNA"/>
</dbReference>
<dbReference type="SUPFAM" id="SSF52821">
    <property type="entry name" value="Rhodanese/Cell cycle control phosphatase"/>
    <property type="match status" value="1"/>
</dbReference>
<dbReference type="InterPro" id="IPR001763">
    <property type="entry name" value="Rhodanese-like_dom"/>
</dbReference>
<feature type="domain" description="Rhodanese" evidence="1">
    <location>
        <begin position="34"/>
        <end position="107"/>
    </location>
</feature>
<proteinExistence type="predicted"/>
<reference evidence="2" key="1">
    <citation type="submission" date="2021-05" db="EMBL/GenBank/DDBJ databases">
        <title>Novel Bacillus species.</title>
        <authorList>
            <person name="Liu G."/>
        </authorList>
    </citation>
    <scope>NUCLEOTIDE SEQUENCE</scope>
    <source>
        <strain evidence="2 4">FJAT-50051</strain>
    </source>
</reference>
<dbReference type="AlphaFoldDB" id="A0A942SUD7"/>
<accession>A0A942SUD7</accession>
<evidence type="ECO:0000313" key="2">
    <source>
        <dbReference type="EMBL" id="MBS4180035.1"/>
    </source>
</evidence>
<dbReference type="RefSeq" id="WP_213140063.1">
    <property type="nucleotide sequence ID" value="NZ_JAGYPE020000010.1"/>
</dbReference>
<protein>
    <recommendedName>
        <fullName evidence="1">Rhodanese domain-containing protein</fullName>
    </recommendedName>
</protein>
<evidence type="ECO:0000313" key="3">
    <source>
        <dbReference type="EMBL" id="MCH6265422.1"/>
    </source>
</evidence>
<dbReference type="InterPro" id="IPR050229">
    <property type="entry name" value="GlpE_sulfurtransferase"/>
</dbReference>
<dbReference type="PANTHER" id="PTHR43031">
    <property type="entry name" value="FAD-DEPENDENT OXIDOREDUCTASE"/>
    <property type="match status" value="1"/>
</dbReference>
<organism evidence="2">
    <name type="scientific">Neobacillus citreus</name>
    <dbReference type="NCBI Taxonomy" id="2833578"/>
    <lineage>
        <taxon>Bacteria</taxon>
        <taxon>Bacillati</taxon>
        <taxon>Bacillota</taxon>
        <taxon>Bacilli</taxon>
        <taxon>Bacillales</taxon>
        <taxon>Bacillaceae</taxon>
        <taxon>Neobacillus</taxon>
    </lineage>
</organism>
<dbReference type="PANTHER" id="PTHR43031:SF16">
    <property type="entry name" value="OXIDOREDUCTASE"/>
    <property type="match status" value="1"/>
</dbReference>
<gene>
    <name evidence="3" type="ORF">KHB02_007750</name>
    <name evidence="2" type="ORF">KHB02_01400</name>
</gene>
<dbReference type="Pfam" id="PF00581">
    <property type="entry name" value="Rhodanese"/>
    <property type="match status" value="1"/>
</dbReference>
<dbReference type="Gene3D" id="3.40.250.10">
    <property type="entry name" value="Rhodanese-like domain"/>
    <property type="match status" value="1"/>
</dbReference>
<dbReference type="EMBL" id="JAGYPE020000010">
    <property type="protein sequence ID" value="MCH6265422.1"/>
    <property type="molecule type" value="Genomic_DNA"/>
</dbReference>
<evidence type="ECO:0000259" key="1">
    <source>
        <dbReference type="PROSITE" id="PS50206"/>
    </source>
</evidence>
<comment type="caution">
    <text evidence="2">The sequence shown here is derived from an EMBL/GenBank/DDBJ whole genome shotgun (WGS) entry which is preliminary data.</text>
</comment>
<evidence type="ECO:0000313" key="4">
    <source>
        <dbReference type="Proteomes" id="UP000677265"/>
    </source>
</evidence>